<organism evidence="2 3">
    <name type="scientific">Polaromonas eurypsychrophila</name>
    <dbReference type="NCBI Taxonomy" id="1614635"/>
    <lineage>
        <taxon>Bacteria</taxon>
        <taxon>Pseudomonadati</taxon>
        <taxon>Pseudomonadota</taxon>
        <taxon>Betaproteobacteria</taxon>
        <taxon>Burkholderiales</taxon>
        <taxon>Comamonadaceae</taxon>
        <taxon>Polaromonas</taxon>
    </lineage>
</organism>
<reference evidence="2" key="1">
    <citation type="journal article" date="2014" name="Int. J. Syst. Evol. Microbiol.">
        <title>Complete genome sequence of Corynebacterium casei LMG S-19264T (=DSM 44701T), isolated from a smear-ripened cheese.</title>
        <authorList>
            <consortium name="US DOE Joint Genome Institute (JGI-PGF)"/>
            <person name="Walter F."/>
            <person name="Albersmeier A."/>
            <person name="Kalinowski J."/>
            <person name="Ruckert C."/>
        </authorList>
    </citation>
    <scope>NUCLEOTIDE SEQUENCE</scope>
    <source>
        <strain evidence="2">CGMCC 1.15322</strain>
    </source>
</reference>
<dbReference type="Pfam" id="PF05437">
    <property type="entry name" value="AzlD"/>
    <property type="match status" value="1"/>
</dbReference>
<keyword evidence="1" id="KW-0812">Transmembrane</keyword>
<gene>
    <name evidence="2" type="ORF">GCM10011496_22450</name>
</gene>
<feature type="transmembrane region" description="Helical" evidence="1">
    <location>
        <begin position="45"/>
        <end position="63"/>
    </location>
</feature>
<keyword evidence="1" id="KW-1133">Transmembrane helix</keyword>
<feature type="transmembrane region" description="Helical" evidence="1">
    <location>
        <begin position="6"/>
        <end position="33"/>
    </location>
</feature>
<evidence type="ECO:0008006" key="4">
    <source>
        <dbReference type="Google" id="ProtNLM"/>
    </source>
</evidence>
<dbReference type="EMBL" id="BMIG01000007">
    <property type="protein sequence ID" value="GGB01038.1"/>
    <property type="molecule type" value="Genomic_DNA"/>
</dbReference>
<accession>A0A916SHL3</accession>
<comment type="caution">
    <text evidence="2">The sequence shown here is derived from an EMBL/GenBank/DDBJ whole genome shotgun (WGS) entry which is preliminary data.</text>
</comment>
<dbReference type="Proteomes" id="UP000620596">
    <property type="component" value="Unassembled WGS sequence"/>
</dbReference>
<dbReference type="AlphaFoldDB" id="A0A916SHL3"/>
<sequence>MAVESTFWLALLGMALASFACRISGFLLMGYVAITPCVEAALKSIPISVMVGIVTPAATAGKLPELLALLAVGLVMKLVRNDLAAAVAGAATVAVARWLT</sequence>
<dbReference type="InterPro" id="IPR008407">
    <property type="entry name" value="Brnchd-chn_aa_trnsp_AzlD"/>
</dbReference>
<evidence type="ECO:0000313" key="3">
    <source>
        <dbReference type="Proteomes" id="UP000620596"/>
    </source>
</evidence>
<keyword evidence="1" id="KW-0472">Membrane</keyword>
<dbReference type="RefSeq" id="WP_188708601.1">
    <property type="nucleotide sequence ID" value="NZ_BMIG01000007.1"/>
</dbReference>
<evidence type="ECO:0000256" key="1">
    <source>
        <dbReference type="SAM" id="Phobius"/>
    </source>
</evidence>
<keyword evidence="3" id="KW-1185">Reference proteome</keyword>
<evidence type="ECO:0000313" key="2">
    <source>
        <dbReference type="EMBL" id="GGB01038.1"/>
    </source>
</evidence>
<name>A0A916SHL3_9BURK</name>
<proteinExistence type="predicted"/>
<reference evidence="2" key="2">
    <citation type="submission" date="2020-09" db="EMBL/GenBank/DDBJ databases">
        <authorList>
            <person name="Sun Q."/>
            <person name="Zhou Y."/>
        </authorList>
    </citation>
    <scope>NUCLEOTIDE SEQUENCE</scope>
    <source>
        <strain evidence="2">CGMCC 1.15322</strain>
    </source>
</reference>
<protein>
    <recommendedName>
        <fullName evidence="4">Branched-chain amino acid ABC transporter</fullName>
    </recommendedName>
</protein>